<evidence type="ECO:0000256" key="1">
    <source>
        <dbReference type="ARBA" id="ARBA00005417"/>
    </source>
</evidence>
<dbReference type="Gene3D" id="3.40.50.300">
    <property type="entry name" value="P-loop containing nucleotide triphosphate hydrolases"/>
    <property type="match status" value="1"/>
</dbReference>
<dbReference type="Pfam" id="PF00005">
    <property type="entry name" value="ABC_tran"/>
    <property type="match status" value="1"/>
</dbReference>
<evidence type="ECO:0000256" key="3">
    <source>
        <dbReference type="ARBA" id="ARBA00022741"/>
    </source>
</evidence>
<dbReference type="PROSITE" id="PS50893">
    <property type="entry name" value="ABC_TRANSPORTER_2"/>
    <property type="match status" value="1"/>
</dbReference>
<reference evidence="6 7" key="1">
    <citation type="submission" date="2020-11" db="EMBL/GenBank/DDBJ databases">
        <title>Amino acid is mineralized and recycled by bacteria in oceanic microbiome.</title>
        <authorList>
            <person name="Zheng L.Y."/>
        </authorList>
    </citation>
    <scope>NUCLEOTIDE SEQUENCE [LARGE SCALE GENOMIC DNA]</scope>
    <source>
        <strain evidence="6 7">A32-1</strain>
    </source>
</reference>
<keyword evidence="2" id="KW-0813">Transport</keyword>
<dbReference type="RefSeq" id="WP_195693222.1">
    <property type="nucleotide sequence ID" value="NZ_CP064760.1"/>
</dbReference>
<dbReference type="Pfam" id="PF14524">
    <property type="entry name" value="Wzt_C"/>
    <property type="match status" value="1"/>
</dbReference>
<keyword evidence="7" id="KW-1185">Reference proteome</keyword>
<dbReference type="PANTHER" id="PTHR46743">
    <property type="entry name" value="TEICHOIC ACIDS EXPORT ATP-BINDING PROTEIN TAGH"/>
    <property type="match status" value="1"/>
</dbReference>
<dbReference type="InterPro" id="IPR015860">
    <property type="entry name" value="ABC_transpr_TagH-like"/>
</dbReference>
<evidence type="ECO:0000259" key="5">
    <source>
        <dbReference type="PROSITE" id="PS50893"/>
    </source>
</evidence>
<evidence type="ECO:0000313" key="6">
    <source>
        <dbReference type="EMBL" id="QPE05204.1"/>
    </source>
</evidence>
<accession>A0A7S8MXS4</accession>
<dbReference type="GO" id="GO:0140359">
    <property type="term" value="F:ABC-type transporter activity"/>
    <property type="evidence" value="ECO:0007669"/>
    <property type="project" value="InterPro"/>
</dbReference>
<dbReference type="PANTHER" id="PTHR46743:SF2">
    <property type="entry name" value="TEICHOIC ACIDS EXPORT ATP-BINDING PROTEIN TAGH"/>
    <property type="match status" value="1"/>
</dbReference>
<dbReference type="GO" id="GO:0016020">
    <property type="term" value="C:membrane"/>
    <property type="evidence" value="ECO:0007669"/>
    <property type="project" value="InterPro"/>
</dbReference>
<dbReference type="SUPFAM" id="SSF52540">
    <property type="entry name" value="P-loop containing nucleoside triphosphate hydrolases"/>
    <property type="match status" value="1"/>
</dbReference>
<comment type="similarity">
    <text evidence="1">Belongs to the ABC transporter superfamily.</text>
</comment>
<dbReference type="InterPro" id="IPR050683">
    <property type="entry name" value="Bact_Polysacc_Export_ATP-bd"/>
</dbReference>
<dbReference type="KEGG" id="msf:IT882_03715"/>
<evidence type="ECO:0000256" key="4">
    <source>
        <dbReference type="ARBA" id="ARBA00022840"/>
    </source>
</evidence>
<gene>
    <name evidence="6" type="ORF">IT882_03715</name>
</gene>
<dbReference type="GO" id="GO:0005524">
    <property type="term" value="F:ATP binding"/>
    <property type="evidence" value="ECO:0007669"/>
    <property type="project" value="UniProtKB-KW"/>
</dbReference>
<keyword evidence="4 6" id="KW-0067">ATP-binding</keyword>
<proteinExistence type="inferred from homology"/>
<evidence type="ECO:0000313" key="7">
    <source>
        <dbReference type="Proteomes" id="UP000594480"/>
    </source>
</evidence>
<dbReference type="Gene3D" id="2.70.50.60">
    <property type="entry name" value="abc- transporter (atp binding component) like domain"/>
    <property type="match status" value="1"/>
</dbReference>
<dbReference type="InterPro" id="IPR003439">
    <property type="entry name" value="ABC_transporter-like_ATP-bd"/>
</dbReference>
<dbReference type="Proteomes" id="UP000594480">
    <property type="component" value="Chromosome"/>
</dbReference>
<dbReference type="EMBL" id="CP064760">
    <property type="protein sequence ID" value="QPE05204.1"/>
    <property type="molecule type" value="Genomic_DNA"/>
</dbReference>
<dbReference type="SMART" id="SM00382">
    <property type="entry name" value="AAA"/>
    <property type="match status" value="1"/>
</dbReference>
<dbReference type="GO" id="GO:0016887">
    <property type="term" value="F:ATP hydrolysis activity"/>
    <property type="evidence" value="ECO:0007669"/>
    <property type="project" value="InterPro"/>
</dbReference>
<feature type="domain" description="ABC transporter" evidence="5">
    <location>
        <begin position="23"/>
        <end position="254"/>
    </location>
</feature>
<dbReference type="CDD" id="cd03220">
    <property type="entry name" value="ABC_KpsT_Wzt"/>
    <property type="match status" value="1"/>
</dbReference>
<dbReference type="InterPro" id="IPR027417">
    <property type="entry name" value="P-loop_NTPase"/>
</dbReference>
<organism evidence="6 7">
    <name type="scientific">Microbacterium schleiferi</name>
    <dbReference type="NCBI Taxonomy" id="69362"/>
    <lineage>
        <taxon>Bacteria</taxon>
        <taxon>Bacillati</taxon>
        <taxon>Actinomycetota</taxon>
        <taxon>Actinomycetes</taxon>
        <taxon>Micrococcales</taxon>
        <taxon>Microbacteriaceae</taxon>
        <taxon>Microbacterium</taxon>
    </lineage>
</organism>
<dbReference type="InterPro" id="IPR003593">
    <property type="entry name" value="AAA+_ATPase"/>
</dbReference>
<evidence type="ECO:0000256" key="2">
    <source>
        <dbReference type="ARBA" id="ARBA00022448"/>
    </source>
</evidence>
<protein>
    <submittedName>
        <fullName evidence="6">ABC transporter ATP-binding protein</fullName>
    </submittedName>
</protein>
<dbReference type="CDD" id="cd10147">
    <property type="entry name" value="Wzt_C-like"/>
    <property type="match status" value="1"/>
</dbReference>
<sequence length="404" mass="43541">MTDSVSSPPDIVVIDDVSKTFTIRKDNSLKERVVTLGRRGRAHRETFESLRHVSFAIPAGSSIGLLGPNGSGKSTLLKVIGGIIDPTSGSVRRRGRMAALLELGAGFHPDLSGRDNVYLNASILGLSRSETDARFHEIVAFAEIEDFIDTQVKFYSSGMYVRLAFAVAIHTDPDLLLVDEVLAVGDEAFQRKCMDKIRQFQAEGRTIILVSHSAGQVMEVCDRGVVLSAGEVAFIGSAAEATKVHREILEGKRKQAFAEHEHLAEPRAYSSIAGITVNDGSGMPSSTFSPGDDLTVTLSIDHAVSHDRWNTGISIDTPQGQQVFGTGTRRLGVPHDAVTPGRVDVSYRLPAVSLAGGQYFVNAEVSDADGAPLDAMWQGASFFVPVEFRQTGTLYSEAIVAVRR</sequence>
<keyword evidence="3" id="KW-0547">Nucleotide-binding</keyword>
<dbReference type="AlphaFoldDB" id="A0A7S8MXS4"/>
<dbReference type="InterPro" id="IPR029439">
    <property type="entry name" value="Wzt_C"/>
</dbReference>
<name>A0A7S8MXS4_9MICO</name>